<keyword evidence="4" id="KW-0106">Calcium</keyword>
<dbReference type="RefSeq" id="WP_054520504.1">
    <property type="nucleotide sequence ID" value="NZ_LGKO01000002.1"/>
</dbReference>
<organism evidence="6 7">
    <name type="scientific">Thermanaerothrix daxensis</name>
    <dbReference type="NCBI Taxonomy" id="869279"/>
    <lineage>
        <taxon>Bacteria</taxon>
        <taxon>Bacillati</taxon>
        <taxon>Chloroflexota</taxon>
        <taxon>Anaerolineae</taxon>
        <taxon>Anaerolineales</taxon>
        <taxon>Anaerolineaceae</taxon>
        <taxon>Thermanaerothrix</taxon>
    </lineage>
</organism>
<dbReference type="GO" id="GO:0046872">
    <property type="term" value="F:metal ion binding"/>
    <property type="evidence" value="ECO:0007669"/>
    <property type="project" value="UniProtKB-KW"/>
</dbReference>
<comment type="caution">
    <text evidence="6">The sequence shown here is derived from an EMBL/GenBank/DDBJ whole genome shotgun (WGS) entry which is preliminary data.</text>
</comment>
<dbReference type="OrthoDB" id="164565at2"/>
<gene>
    <name evidence="6" type="ORF">SE15_02435</name>
</gene>
<feature type="domain" description="Archease" evidence="5">
    <location>
        <begin position="9"/>
        <end position="138"/>
    </location>
</feature>
<dbReference type="PANTHER" id="PTHR12682">
    <property type="entry name" value="ARCHEASE"/>
    <property type="match status" value="1"/>
</dbReference>
<evidence type="ECO:0000256" key="1">
    <source>
        <dbReference type="ARBA" id="ARBA00007963"/>
    </source>
</evidence>
<evidence type="ECO:0000259" key="5">
    <source>
        <dbReference type="Pfam" id="PF01951"/>
    </source>
</evidence>
<accession>A0A0P6XX35</accession>
<keyword evidence="3" id="KW-0479">Metal-binding</keyword>
<dbReference type="InterPro" id="IPR002804">
    <property type="entry name" value="Archease"/>
</dbReference>
<keyword evidence="2" id="KW-0819">tRNA processing</keyword>
<keyword evidence="7" id="KW-1185">Reference proteome</keyword>
<dbReference type="EMBL" id="LGKO01000002">
    <property type="protein sequence ID" value="KPL84063.1"/>
    <property type="molecule type" value="Genomic_DNA"/>
</dbReference>
<reference evidence="6 7" key="1">
    <citation type="submission" date="2015-07" db="EMBL/GenBank/DDBJ databases">
        <title>Whole genome sequence of Thermanaerothrix daxensis DSM 23592.</title>
        <authorList>
            <person name="Hemp J."/>
            <person name="Ward L.M."/>
            <person name="Pace L.A."/>
            <person name="Fischer W.W."/>
        </authorList>
    </citation>
    <scope>NUCLEOTIDE SEQUENCE [LARGE SCALE GENOMIC DNA]</scope>
    <source>
        <strain evidence="6 7">GNS-1</strain>
    </source>
</reference>
<name>A0A0P6XX35_9CHLR</name>
<evidence type="ECO:0000256" key="3">
    <source>
        <dbReference type="ARBA" id="ARBA00022723"/>
    </source>
</evidence>
<proteinExistence type="inferred from homology"/>
<dbReference type="GO" id="GO:0008033">
    <property type="term" value="P:tRNA processing"/>
    <property type="evidence" value="ECO:0007669"/>
    <property type="project" value="UniProtKB-KW"/>
</dbReference>
<dbReference type="InterPro" id="IPR036820">
    <property type="entry name" value="Archease_dom_sf"/>
</dbReference>
<dbReference type="InterPro" id="IPR023572">
    <property type="entry name" value="Archease_dom"/>
</dbReference>
<dbReference type="STRING" id="869279.SE15_02435"/>
<dbReference type="Proteomes" id="UP000050544">
    <property type="component" value="Unassembled WGS sequence"/>
</dbReference>
<dbReference type="PANTHER" id="PTHR12682:SF11">
    <property type="entry name" value="PROTEIN ARCHEASE"/>
    <property type="match status" value="1"/>
</dbReference>
<dbReference type="Pfam" id="PF01951">
    <property type="entry name" value="Archease"/>
    <property type="match status" value="1"/>
</dbReference>
<dbReference type="Gene3D" id="3.55.10.10">
    <property type="entry name" value="Archease domain"/>
    <property type="match status" value="1"/>
</dbReference>
<sequence>MNEKSLSGFEEIRHTADWALRVWAPDLSTLFTQAAQGMYRLEGVEIAPTPRVERQISVNGEDAESLLVAFLNELLYLQETERLAFDTFQCVIKDHSLDVKAQGGPINHLNKAIKAVTFHNLSIRTTSQGLETTLTFDV</sequence>
<evidence type="ECO:0000256" key="4">
    <source>
        <dbReference type="ARBA" id="ARBA00022837"/>
    </source>
</evidence>
<protein>
    <recommendedName>
        <fullName evidence="5">Archease domain-containing protein</fullName>
    </recommendedName>
</protein>
<dbReference type="AlphaFoldDB" id="A0A0P6XX35"/>
<evidence type="ECO:0000256" key="2">
    <source>
        <dbReference type="ARBA" id="ARBA00022694"/>
    </source>
</evidence>
<evidence type="ECO:0000313" key="6">
    <source>
        <dbReference type="EMBL" id="KPL84063.1"/>
    </source>
</evidence>
<evidence type="ECO:0000313" key="7">
    <source>
        <dbReference type="Proteomes" id="UP000050544"/>
    </source>
</evidence>
<comment type="similarity">
    <text evidence="1">Belongs to the archease family.</text>
</comment>
<dbReference type="SUPFAM" id="SSF69819">
    <property type="entry name" value="MTH1598-like"/>
    <property type="match status" value="1"/>
</dbReference>